<keyword evidence="3" id="KW-1185">Reference proteome</keyword>
<feature type="region of interest" description="Disordered" evidence="1">
    <location>
        <begin position="239"/>
        <end position="266"/>
    </location>
</feature>
<evidence type="ECO:0000256" key="1">
    <source>
        <dbReference type="SAM" id="MobiDB-lite"/>
    </source>
</evidence>
<accession>A0A1B9GX70</accession>
<gene>
    <name evidence="2" type="ORF">I316_02686</name>
</gene>
<feature type="region of interest" description="Disordered" evidence="1">
    <location>
        <begin position="498"/>
        <end position="546"/>
    </location>
</feature>
<evidence type="ECO:0000313" key="2">
    <source>
        <dbReference type="EMBL" id="OCF35631.1"/>
    </source>
</evidence>
<dbReference type="EMBL" id="KI669498">
    <property type="protein sequence ID" value="OCF35631.1"/>
    <property type="molecule type" value="Genomic_DNA"/>
</dbReference>
<proteinExistence type="predicted"/>
<organism evidence="2 3">
    <name type="scientific">Kwoniella heveanensis BCC8398</name>
    <dbReference type="NCBI Taxonomy" id="1296120"/>
    <lineage>
        <taxon>Eukaryota</taxon>
        <taxon>Fungi</taxon>
        <taxon>Dikarya</taxon>
        <taxon>Basidiomycota</taxon>
        <taxon>Agaricomycotina</taxon>
        <taxon>Tremellomycetes</taxon>
        <taxon>Tremellales</taxon>
        <taxon>Cryptococcaceae</taxon>
        <taxon>Kwoniella</taxon>
    </lineage>
</organism>
<reference evidence="2 3" key="1">
    <citation type="submission" date="2013-07" db="EMBL/GenBank/DDBJ databases">
        <title>The Genome Sequence of Cryptococcus heveanensis BCC8398.</title>
        <authorList>
            <consortium name="The Broad Institute Genome Sequencing Platform"/>
            <person name="Cuomo C."/>
            <person name="Litvintseva A."/>
            <person name="Chen Y."/>
            <person name="Heitman J."/>
            <person name="Sun S."/>
            <person name="Springer D."/>
            <person name="Dromer F."/>
            <person name="Young S.K."/>
            <person name="Zeng Q."/>
            <person name="Gargeya S."/>
            <person name="Fitzgerald M."/>
            <person name="Abouelleil A."/>
            <person name="Alvarado L."/>
            <person name="Berlin A.M."/>
            <person name="Chapman S.B."/>
            <person name="Dewar J."/>
            <person name="Goldberg J."/>
            <person name="Griggs A."/>
            <person name="Gujja S."/>
            <person name="Hansen M."/>
            <person name="Howarth C."/>
            <person name="Imamovic A."/>
            <person name="Larimer J."/>
            <person name="McCowan C."/>
            <person name="Murphy C."/>
            <person name="Pearson M."/>
            <person name="Priest M."/>
            <person name="Roberts A."/>
            <person name="Saif S."/>
            <person name="Shea T."/>
            <person name="Sykes S."/>
            <person name="Wortman J."/>
            <person name="Nusbaum C."/>
            <person name="Birren B."/>
        </authorList>
    </citation>
    <scope>NUCLEOTIDE SEQUENCE [LARGE SCALE GENOMIC DNA]</scope>
    <source>
        <strain evidence="2 3">BCC8398</strain>
    </source>
</reference>
<feature type="compositionally biased region" description="Basic and acidic residues" evidence="1">
    <location>
        <begin position="253"/>
        <end position="266"/>
    </location>
</feature>
<feature type="region of interest" description="Disordered" evidence="1">
    <location>
        <begin position="615"/>
        <end position="820"/>
    </location>
</feature>
<dbReference type="InterPro" id="IPR032675">
    <property type="entry name" value="LRR_dom_sf"/>
</dbReference>
<protein>
    <submittedName>
        <fullName evidence="2">Uncharacterized protein</fullName>
    </submittedName>
</protein>
<dbReference type="Gene3D" id="3.80.10.10">
    <property type="entry name" value="Ribonuclease Inhibitor"/>
    <property type="match status" value="1"/>
</dbReference>
<dbReference type="Proteomes" id="UP000092666">
    <property type="component" value="Unassembled WGS sequence"/>
</dbReference>
<feature type="compositionally biased region" description="Polar residues" evidence="1">
    <location>
        <begin position="663"/>
        <end position="681"/>
    </location>
</feature>
<dbReference type="SUPFAM" id="SSF52047">
    <property type="entry name" value="RNI-like"/>
    <property type="match status" value="1"/>
</dbReference>
<feature type="compositionally biased region" description="Polar residues" evidence="1">
    <location>
        <begin position="703"/>
        <end position="729"/>
    </location>
</feature>
<dbReference type="AlphaFoldDB" id="A0A1B9GX70"/>
<feature type="compositionally biased region" description="Polar residues" evidence="1">
    <location>
        <begin position="641"/>
        <end position="652"/>
    </location>
</feature>
<reference evidence="3" key="2">
    <citation type="submission" date="2013-12" db="EMBL/GenBank/DDBJ databases">
        <title>Evolution of pathogenesis and genome organization in the Tremellales.</title>
        <authorList>
            <person name="Cuomo C."/>
            <person name="Litvintseva A."/>
            <person name="Heitman J."/>
            <person name="Chen Y."/>
            <person name="Sun S."/>
            <person name="Springer D."/>
            <person name="Dromer F."/>
            <person name="Young S."/>
            <person name="Zeng Q."/>
            <person name="Chapman S."/>
            <person name="Gujja S."/>
            <person name="Saif S."/>
            <person name="Birren B."/>
        </authorList>
    </citation>
    <scope>NUCLEOTIDE SEQUENCE [LARGE SCALE GENOMIC DNA]</scope>
    <source>
        <strain evidence="3">BCC8398</strain>
    </source>
</reference>
<feature type="compositionally biased region" description="Gly residues" evidence="1">
    <location>
        <begin position="788"/>
        <end position="799"/>
    </location>
</feature>
<evidence type="ECO:0000313" key="3">
    <source>
        <dbReference type="Proteomes" id="UP000092666"/>
    </source>
</evidence>
<feature type="compositionally biased region" description="Low complexity" evidence="1">
    <location>
        <begin position="739"/>
        <end position="748"/>
    </location>
</feature>
<feature type="compositionally biased region" description="Low complexity" evidence="1">
    <location>
        <begin position="628"/>
        <end position="640"/>
    </location>
</feature>
<dbReference type="OrthoDB" id="3215314at2759"/>
<sequence length="820" mass="88945">MEDFVSSGIGSELGDSEIVVASQKPIWHLVPLPLAQIRPSALESLSILGTVPSLHSSCLTVISRNLHNYTLDSFEGIPPALIQRIISRIRADRGYEEDLAGDREIPNPDEATIWALSALLDPEGLVAYHDDGAASKDFTLSVSNLSVLSHLTPNPLHKHPDHPLVELPKLYRSLHPSATCNVSLLTTLTLDGMGGAVNDQNIQSLKYCTHLTVLWMKGCRVTDSGIKLLTSSLELPGPRVKPPSATALTTEDNETKDSLRPEYGTEAKENDGRGLWRLRAWSVSGCKGVGDRSMRCFARLPGLAMLAIDIFNRSCQQLFSGANADLQPCTDGLLGLFARHSSSADILDSLRMTLIKPSQSQPKSSPINLDTSNPTEMQTVVEPSHIALHIVPSAKPVEERWLPPSSLTSKKKPPYHYETGDARSVYRSNGVGQIYGSSVNSVVDEAEDFRWRLNTSMQIQYEKEQAIAEKAAYDQMSTVDQRKYTMKKNKKEKEDWEYIRSGKANPNRNVGKVVKPSRKQTKSDEKSKKFVRGSNGVVGEEGDDGVDGERKLMLVRMVNNDWENLTWILNAGSRAGMTGETAGSGLWGRAASQKVKASNLVEELLSSTQIQAARRLTSSMTSPAPVHSRATSMTTTSTSSAPQRSTVPSNPVRSEFDDRHASSCCTPGPSRSSNQSQSQKPRVNPFKSGSSSTSSPMGIRPLFSQSQDSTPAENVTRSSPFSQHRSNTAFGVPQRGNLSSQKPSSLSSRTKANDTTLDFSPIKHSSNTTDDGLSFSSVSRKRSIGGPMNSGGAGGGIEAGGPEPKRRGMKMFSIGASKAP</sequence>
<name>A0A1B9GX70_9TREE</name>
<feature type="compositionally biased region" description="Polar residues" evidence="1">
    <location>
        <begin position="749"/>
        <end position="778"/>
    </location>
</feature>